<dbReference type="PANTHER" id="PTHR22909:SF23">
    <property type="entry name" value="GOLGI INTEGRAL MEMBRANE PROTEIN 4-LIKE"/>
    <property type="match status" value="1"/>
</dbReference>
<dbReference type="AlphaFoldDB" id="A0A8T2N4I1"/>
<keyword evidence="3" id="KW-0472">Membrane</keyword>
<evidence type="ECO:0000313" key="5">
    <source>
        <dbReference type="Proteomes" id="UP000824540"/>
    </source>
</evidence>
<feature type="coiled-coil region" evidence="1">
    <location>
        <begin position="127"/>
        <end position="247"/>
    </location>
</feature>
<keyword evidence="5" id="KW-1185">Reference proteome</keyword>
<dbReference type="EMBL" id="JAFBMS010000237">
    <property type="protein sequence ID" value="KAG9332738.1"/>
    <property type="molecule type" value="Genomic_DNA"/>
</dbReference>
<protein>
    <recommendedName>
        <fullName evidence="6">Golgi integral membrane protein 4</fullName>
    </recommendedName>
</protein>
<organism evidence="4 5">
    <name type="scientific">Albula glossodonta</name>
    <name type="common">roundjaw bonefish</name>
    <dbReference type="NCBI Taxonomy" id="121402"/>
    <lineage>
        <taxon>Eukaryota</taxon>
        <taxon>Metazoa</taxon>
        <taxon>Chordata</taxon>
        <taxon>Craniata</taxon>
        <taxon>Vertebrata</taxon>
        <taxon>Euteleostomi</taxon>
        <taxon>Actinopterygii</taxon>
        <taxon>Neopterygii</taxon>
        <taxon>Teleostei</taxon>
        <taxon>Albuliformes</taxon>
        <taxon>Albulidae</taxon>
        <taxon>Albula</taxon>
    </lineage>
</organism>
<reference evidence="4" key="1">
    <citation type="thesis" date="2021" institute="BYU ScholarsArchive" country="Provo, UT, USA">
        <title>Applications of and Algorithms for Genome Assembly and Genomic Analyses with an Emphasis on Marine Teleosts.</title>
        <authorList>
            <person name="Pickett B.D."/>
        </authorList>
    </citation>
    <scope>NUCLEOTIDE SEQUENCE</scope>
    <source>
        <strain evidence="4">HI-2016</strain>
    </source>
</reference>
<keyword evidence="1" id="KW-0175">Coiled coil</keyword>
<evidence type="ECO:0000313" key="4">
    <source>
        <dbReference type="EMBL" id="KAG9332738.1"/>
    </source>
</evidence>
<evidence type="ECO:0000256" key="2">
    <source>
        <dbReference type="SAM" id="MobiDB-lite"/>
    </source>
</evidence>
<dbReference type="GO" id="GO:0000139">
    <property type="term" value="C:Golgi membrane"/>
    <property type="evidence" value="ECO:0007669"/>
    <property type="project" value="InterPro"/>
</dbReference>
<accession>A0A8T2N4I1</accession>
<sequence length="450" mass="50952">MLLSSFTIYSDSVTSSCFIRCNQDTSQHPGTVHCSCTPCSHPPDCPCLSLLHSSPPVVAMLGLCWRRQKCSGVTALFVMAACAACAVVLLLLSRLHESTEELHTQSQRCRQQQEALSAQLQVVYEHRSRLERSLQKERIEHKKTKEDFLVYKLEAQEALNKEKQDAMNRYSALSSQNNILKNQLADLRSQLLSQQTANGEQQLTQRKALEECQHKGALQHTESQDHIAALQDTVMKLREESRLLRKAHQDVHAQLLSAQAQVEEFRQFRQDLQKMPGSKVLSVIPPQIGVGKHKGSELLELKVTFRPLTQLKQKTQQDTLSDGLVGLRSANQKDPLEITIDNRPGEEVQEQQRQDKNFLLTNQKPSSNHWRDLATNEVKNTEPEELNEDKDFVEALDNGDLDIDTLGEEIPQGQGIIAQEPMEDGRIGDTEDQLEEEEEEEEEGGNEEEY</sequence>
<keyword evidence="3" id="KW-0812">Transmembrane</keyword>
<evidence type="ECO:0000256" key="3">
    <source>
        <dbReference type="SAM" id="Phobius"/>
    </source>
</evidence>
<evidence type="ECO:0008006" key="6">
    <source>
        <dbReference type="Google" id="ProtNLM"/>
    </source>
</evidence>
<dbReference type="Proteomes" id="UP000824540">
    <property type="component" value="Unassembled WGS sequence"/>
</dbReference>
<gene>
    <name evidence="4" type="ORF">JZ751_014837</name>
</gene>
<dbReference type="OrthoDB" id="6288648at2759"/>
<feature type="compositionally biased region" description="Acidic residues" evidence="2">
    <location>
        <begin position="430"/>
        <end position="450"/>
    </location>
</feature>
<proteinExistence type="predicted"/>
<name>A0A8T2N4I1_9TELE</name>
<evidence type="ECO:0000256" key="1">
    <source>
        <dbReference type="SAM" id="Coils"/>
    </source>
</evidence>
<comment type="caution">
    <text evidence="4">The sequence shown here is derived from an EMBL/GenBank/DDBJ whole genome shotgun (WGS) entry which is preliminary data.</text>
</comment>
<dbReference type="PANTHER" id="PTHR22909">
    <property type="entry name" value="GOLGI INTEGRAL MEMBRANE PROTEIN 4"/>
    <property type="match status" value="1"/>
</dbReference>
<keyword evidence="3" id="KW-1133">Transmembrane helix</keyword>
<feature type="region of interest" description="Disordered" evidence="2">
    <location>
        <begin position="403"/>
        <end position="450"/>
    </location>
</feature>
<dbReference type="InterPro" id="IPR042336">
    <property type="entry name" value="GOLIM4"/>
</dbReference>
<feature type="transmembrane region" description="Helical" evidence="3">
    <location>
        <begin position="70"/>
        <end position="92"/>
    </location>
</feature>